<accession>A0A7G1KCI5</accession>
<dbReference type="Proteomes" id="UP000516173">
    <property type="component" value="Chromosome"/>
</dbReference>
<keyword evidence="3" id="KW-1185">Reference proteome</keyword>
<reference evidence="2 3" key="1">
    <citation type="submission" date="2020-08" db="EMBL/GenBank/DDBJ databases">
        <title>Genome Sequencing of Nocardia wallacei strain FMUON74 and assembly.</title>
        <authorList>
            <person name="Toyokawa M."/>
            <person name="Uesaka K."/>
        </authorList>
    </citation>
    <scope>NUCLEOTIDE SEQUENCE [LARGE SCALE GENOMIC DNA]</scope>
    <source>
        <strain evidence="2 3">FMUON74</strain>
    </source>
</reference>
<organism evidence="2 3">
    <name type="scientific">Nocardia wallacei</name>
    <dbReference type="NCBI Taxonomy" id="480035"/>
    <lineage>
        <taxon>Bacteria</taxon>
        <taxon>Bacillati</taxon>
        <taxon>Actinomycetota</taxon>
        <taxon>Actinomycetes</taxon>
        <taxon>Mycobacteriales</taxon>
        <taxon>Nocardiaceae</taxon>
        <taxon>Nocardia</taxon>
    </lineage>
</organism>
<dbReference type="AlphaFoldDB" id="A0A7G1KCI5"/>
<feature type="region of interest" description="Disordered" evidence="1">
    <location>
        <begin position="1"/>
        <end position="26"/>
    </location>
</feature>
<dbReference type="KEGG" id="nwl:NWFMUON74_03720"/>
<protein>
    <submittedName>
        <fullName evidence="2">Uncharacterized protein</fullName>
    </submittedName>
</protein>
<gene>
    <name evidence="2" type="ORF">NWFMUON74_03720</name>
</gene>
<evidence type="ECO:0000256" key="1">
    <source>
        <dbReference type="SAM" id="MobiDB-lite"/>
    </source>
</evidence>
<feature type="compositionally biased region" description="Polar residues" evidence="1">
    <location>
        <begin position="1"/>
        <end position="13"/>
    </location>
</feature>
<evidence type="ECO:0000313" key="2">
    <source>
        <dbReference type="EMBL" id="BCK52600.1"/>
    </source>
</evidence>
<name>A0A7G1KCI5_9NOCA</name>
<sequence>MREPSTAQGSAPTVSIPPWPYQTTNVPTRWWRDDGPSTPGPSVRNGPTVVSPWCDATVATRPSALTGLRAVWSWCGGVVEVPSAAVIDRRAVRSWPGMGVGV</sequence>
<dbReference type="EMBL" id="AP023396">
    <property type="protein sequence ID" value="BCK52600.1"/>
    <property type="molecule type" value="Genomic_DNA"/>
</dbReference>
<proteinExistence type="predicted"/>
<evidence type="ECO:0000313" key="3">
    <source>
        <dbReference type="Proteomes" id="UP000516173"/>
    </source>
</evidence>